<protein>
    <recommendedName>
        <fullName evidence="3">DUF2971 domain-containing protein</fullName>
    </recommendedName>
</protein>
<dbReference type="Proteomes" id="UP001419084">
    <property type="component" value="Unassembled WGS sequence"/>
</dbReference>
<dbReference type="Pfam" id="PF11185">
    <property type="entry name" value="DUF2971"/>
    <property type="match status" value="1"/>
</dbReference>
<evidence type="ECO:0000313" key="1">
    <source>
        <dbReference type="EMBL" id="GLB30105.1"/>
    </source>
</evidence>
<sequence length="269" mass="32011">MEWIEEYKNKLIHKEIPYSEVYDFVKSHLPRKIYRYRKFDDFWENNLFDGDIYFSQSSNLNDPFDCLTYVDEKIYSKNIKDTLIHMLPALKQNIIQYMENKIVDLEESISGARDLISVACFSENVDSVLMWAHYADSHRGFCIEYDTSRILKPYNSLLFPVYYTDERYDSTDDVIKRNENTILNPNFFKSKVWSYEKEWRIALTYDLISKNDRKANFSNAITGVYLGVQSEKEYSQNLLRIKSWANSKSIGCYQMKINPKGYNIFPENT</sequence>
<dbReference type="RefSeq" id="WP_346065223.1">
    <property type="nucleotide sequence ID" value="NZ_BRPJ01000034.1"/>
</dbReference>
<accession>A0ABQ5M647</accession>
<dbReference type="EMBL" id="BRPJ01000034">
    <property type="protein sequence ID" value="GLB30105.1"/>
    <property type="molecule type" value="Genomic_DNA"/>
</dbReference>
<dbReference type="InterPro" id="IPR021352">
    <property type="entry name" value="DUF2971"/>
</dbReference>
<evidence type="ECO:0008006" key="3">
    <source>
        <dbReference type="Google" id="ProtNLM"/>
    </source>
</evidence>
<comment type="caution">
    <text evidence="1">The sequence shown here is derived from an EMBL/GenBank/DDBJ whole genome shotgun (WGS) entry which is preliminary data.</text>
</comment>
<keyword evidence="2" id="KW-1185">Reference proteome</keyword>
<gene>
    <name evidence="1" type="ORF">LAD12857_20280</name>
</gene>
<reference evidence="1 2" key="1">
    <citation type="journal article" date="2024" name="Int. J. Syst. Evol. Microbiol.">
        <title>Lacrimispora brassicae sp. nov. isolated from fermented cabbage, and proposal of Clostridium indicum Gundawar et al. 2019 and Clostridium methoxybenzovorans Mechichi et al. 1999 as heterotypic synonyms of Lacrimispora amygdalina (Parshina et al. 2003) Haas and Blanchard 2020 and Lacrimispora indolis (McClung and McCoy 1957) Haas and Blanchard 2020, respectively.</title>
        <authorList>
            <person name="Kobayashi H."/>
            <person name="Tanizawa Y."/>
            <person name="Sakamoto M."/>
            <person name="Ohkuma M."/>
            <person name="Tohno M."/>
        </authorList>
    </citation>
    <scope>NUCLEOTIDE SEQUENCE [LARGE SCALE GENOMIC DNA]</scope>
    <source>
        <strain evidence="1 2">DSM 12857</strain>
    </source>
</reference>
<evidence type="ECO:0000313" key="2">
    <source>
        <dbReference type="Proteomes" id="UP001419084"/>
    </source>
</evidence>
<name>A0ABQ5M647_9FIRM</name>
<proteinExistence type="predicted"/>
<organism evidence="1 2">
    <name type="scientific">Lacrimispora amygdalina</name>
    <dbReference type="NCBI Taxonomy" id="253257"/>
    <lineage>
        <taxon>Bacteria</taxon>
        <taxon>Bacillati</taxon>
        <taxon>Bacillota</taxon>
        <taxon>Clostridia</taxon>
        <taxon>Lachnospirales</taxon>
        <taxon>Lachnospiraceae</taxon>
        <taxon>Lacrimispora</taxon>
    </lineage>
</organism>